<reference evidence="2 3" key="1">
    <citation type="submission" date="2018-01" db="EMBL/GenBank/DDBJ databases">
        <title>The draft genome sequence of Halioglobus japonicus S1-36.</title>
        <authorList>
            <person name="Du Z.-J."/>
            <person name="Shi M.-J."/>
        </authorList>
    </citation>
    <scope>NUCLEOTIDE SEQUENCE [LARGE SCALE GENOMIC DNA]</scope>
    <source>
        <strain evidence="2 3">S1-36</strain>
    </source>
</reference>
<accession>A0AAP8SPA5</accession>
<dbReference type="SUPFAM" id="SSF51905">
    <property type="entry name" value="FAD/NAD(P)-binding domain"/>
    <property type="match status" value="1"/>
</dbReference>
<name>A0AAP8SPA5_9GAMM</name>
<sequence length="619" mass="68319">MVKKTDSQLGMHRPITRRDFVQGVSMLAAGASLGGSTLAFAGQATDSDYPPTLTGMRGSAPGSFELAHALRDGARMGAAKTLEERYDLIVVGAGISGLAAALYYRQRFGDKARILVLDNNDDFGGHARRNEFHQGGPMRLALGGTQNMEHWSYSEVARGMIESLGIDMQALLRERTFAYGDHPQNGDAAWFDEATFGENKLVTNYTLEGWALGDSLDCIDELPLGDEARADLRRLYTERTNVLPDLDDEARYAFLQSISYPEFLQKHCGISPEVTRIFDTTMHSSWGVELRALSAAEAMDTGAPGRNMVGWDFNREAFQYPVAMFPDGNASIARLMVQRLIPEVSPQATAENVAMARFDYAKLDRAETPVRLRLNAMVTNVQNQDDGVAVTYVKRGEALRVQARHCVMATYHSMIPYLVPALSEAQQEALKYQVKIPMLMTNVLIRSSKPLEKLGIEGARCPGRMHGDMYVWRGIDTGGYTQGAAEDEPVVLGFSGTLSPPDDAYDLKAQLRGSRQRMLELEFADYEREVRTVLDGLLGPAGFDVTEDILAITVNRWPHGYAYEYMDLWDDDFAPGQAPHEIARQPFGNITIANTDAGAEAYTHTAIDQAYRAVGELPA</sequence>
<dbReference type="Gene3D" id="3.50.50.60">
    <property type="entry name" value="FAD/NAD(P)-binding domain"/>
    <property type="match status" value="2"/>
</dbReference>
<dbReference type="InterPro" id="IPR050464">
    <property type="entry name" value="Zeta_carotene_desat/Oxidored"/>
</dbReference>
<dbReference type="PANTHER" id="PTHR42923">
    <property type="entry name" value="PROTOPORPHYRINOGEN OXIDASE"/>
    <property type="match status" value="1"/>
</dbReference>
<feature type="transmembrane region" description="Helical" evidence="1">
    <location>
        <begin position="20"/>
        <end position="41"/>
    </location>
</feature>
<evidence type="ECO:0000313" key="3">
    <source>
        <dbReference type="Proteomes" id="UP000235162"/>
    </source>
</evidence>
<dbReference type="Proteomes" id="UP000235162">
    <property type="component" value="Unassembled WGS sequence"/>
</dbReference>
<dbReference type="EMBL" id="PKUR01000001">
    <property type="protein sequence ID" value="PLW87361.1"/>
    <property type="molecule type" value="Genomic_DNA"/>
</dbReference>
<dbReference type="PROSITE" id="PS51318">
    <property type="entry name" value="TAT"/>
    <property type="match status" value="1"/>
</dbReference>
<keyword evidence="1" id="KW-0812">Transmembrane</keyword>
<keyword evidence="1" id="KW-1133">Transmembrane helix</keyword>
<keyword evidence="3" id="KW-1185">Reference proteome</keyword>
<evidence type="ECO:0000256" key="1">
    <source>
        <dbReference type="SAM" id="Phobius"/>
    </source>
</evidence>
<keyword evidence="1" id="KW-0472">Membrane</keyword>
<dbReference type="PANTHER" id="PTHR42923:SF3">
    <property type="entry name" value="PROTOPORPHYRINOGEN OXIDASE"/>
    <property type="match status" value="1"/>
</dbReference>
<organism evidence="2 3">
    <name type="scientific">Halioglobus japonicus</name>
    <dbReference type="NCBI Taxonomy" id="930805"/>
    <lineage>
        <taxon>Bacteria</taxon>
        <taxon>Pseudomonadati</taxon>
        <taxon>Pseudomonadota</taxon>
        <taxon>Gammaproteobacteria</taxon>
        <taxon>Cellvibrionales</taxon>
        <taxon>Halieaceae</taxon>
        <taxon>Halioglobus</taxon>
    </lineage>
</organism>
<evidence type="ECO:0000313" key="2">
    <source>
        <dbReference type="EMBL" id="PLW87361.1"/>
    </source>
</evidence>
<dbReference type="InterPro" id="IPR036188">
    <property type="entry name" value="FAD/NAD-bd_sf"/>
</dbReference>
<dbReference type="AlphaFoldDB" id="A0AAP8SPA5"/>
<protein>
    <submittedName>
        <fullName evidence="2">Twin-arginine translocation pathway signal</fullName>
    </submittedName>
</protein>
<dbReference type="GO" id="GO:0016491">
    <property type="term" value="F:oxidoreductase activity"/>
    <property type="evidence" value="ECO:0007669"/>
    <property type="project" value="TreeGrafter"/>
</dbReference>
<proteinExistence type="predicted"/>
<gene>
    <name evidence="2" type="ORF">C0029_01850</name>
</gene>
<dbReference type="Pfam" id="PF13450">
    <property type="entry name" value="NAD_binding_8"/>
    <property type="match status" value="1"/>
</dbReference>
<comment type="caution">
    <text evidence="2">The sequence shown here is derived from an EMBL/GenBank/DDBJ whole genome shotgun (WGS) entry which is preliminary data.</text>
</comment>
<dbReference type="InterPro" id="IPR006311">
    <property type="entry name" value="TAT_signal"/>
</dbReference>